<dbReference type="Proteomes" id="UP000016933">
    <property type="component" value="Unassembled WGS sequence"/>
</dbReference>
<evidence type="ECO:0000256" key="1">
    <source>
        <dbReference type="SAM" id="SignalP"/>
    </source>
</evidence>
<dbReference type="EMBL" id="KB446536">
    <property type="protein sequence ID" value="EME47020.1"/>
    <property type="molecule type" value="Genomic_DNA"/>
</dbReference>
<name>N1PX74_DOTSN</name>
<dbReference type="OrthoDB" id="3636001at2759"/>
<organism evidence="2 3">
    <name type="scientific">Dothistroma septosporum (strain NZE10 / CBS 128990)</name>
    <name type="common">Red band needle blight fungus</name>
    <name type="synonym">Mycosphaerella pini</name>
    <dbReference type="NCBI Taxonomy" id="675120"/>
    <lineage>
        <taxon>Eukaryota</taxon>
        <taxon>Fungi</taxon>
        <taxon>Dikarya</taxon>
        <taxon>Ascomycota</taxon>
        <taxon>Pezizomycotina</taxon>
        <taxon>Dothideomycetes</taxon>
        <taxon>Dothideomycetidae</taxon>
        <taxon>Mycosphaerellales</taxon>
        <taxon>Mycosphaerellaceae</taxon>
        <taxon>Dothistroma</taxon>
    </lineage>
</organism>
<dbReference type="HOGENOM" id="CLU_097238_0_0_1"/>
<evidence type="ECO:0008006" key="4">
    <source>
        <dbReference type="Google" id="ProtNLM"/>
    </source>
</evidence>
<gene>
    <name evidence="2" type="ORF">DOTSEDRAFT_69113</name>
</gene>
<protein>
    <recommendedName>
        <fullName evidence="4">Cell wall protein PhiA</fullName>
    </recommendedName>
</protein>
<keyword evidence="3" id="KW-1185">Reference proteome</keyword>
<keyword evidence="1" id="KW-0732">Signal</keyword>
<evidence type="ECO:0000313" key="3">
    <source>
        <dbReference type="Proteomes" id="UP000016933"/>
    </source>
</evidence>
<proteinExistence type="predicted"/>
<dbReference type="OMA" id="NVVYEAP"/>
<feature type="signal peptide" evidence="1">
    <location>
        <begin position="1"/>
        <end position="18"/>
    </location>
</feature>
<feature type="chain" id="PRO_5004110242" description="Cell wall protein PhiA" evidence="1">
    <location>
        <begin position="19"/>
        <end position="194"/>
    </location>
</feature>
<reference evidence="2 3" key="2">
    <citation type="journal article" date="2012" name="PLoS Pathog.">
        <title>Diverse lifestyles and strategies of plant pathogenesis encoded in the genomes of eighteen Dothideomycetes fungi.</title>
        <authorList>
            <person name="Ohm R.A."/>
            <person name="Feau N."/>
            <person name="Henrissat B."/>
            <person name="Schoch C.L."/>
            <person name="Horwitz B.A."/>
            <person name="Barry K.W."/>
            <person name="Condon B.J."/>
            <person name="Copeland A.C."/>
            <person name="Dhillon B."/>
            <person name="Glaser F."/>
            <person name="Hesse C.N."/>
            <person name="Kosti I."/>
            <person name="LaButti K."/>
            <person name="Lindquist E.A."/>
            <person name="Lucas S."/>
            <person name="Salamov A.A."/>
            <person name="Bradshaw R.E."/>
            <person name="Ciuffetti L."/>
            <person name="Hamelin R.C."/>
            <person name="Kema G.H.J."/>
            <person name="Lawrence C."/>
            <person name="Scott J.A."/>
            <person name="Spatafora J.W."/>
            <person name="Turgeon B.G."/>
            <person name="de Wit P.J.G.M."/>
            <person name="Zhong S."/>
            <person name="Goodwin S.B."/>
            <person name="Grigoriev I.V."/>
        </authorList>
    </citation>
    <scope>NUCLEOTIDE SEQUENCE [LARGE SCALE GENOMIC DNA]</scope>
    <source>
        <strain evidence="3">NZE10 / CBS 128990</strain>
    </source>
</reference>
<dbReference type="eggNOG" id="ENOG502RJ0G">
    <property type="taxonomic scope" value="Eukaryota"/>
</dbReference>
<reference evidence="3" key="1">
    <citation type="journal article" date="2012" name="PLoS Genet.">
        <title>The genomes of the fungal plant pathogens Cladosporium fulvum and Dothistroma septosporum reveal adaptation to different hosts and lifestyles but also signatures of common ancestry.</title>
        <authorList>
            <person name="de Wit P.J.G.M."/>
            <person name="van der Burgt A."/>
            <person name="Oekmen B."/>
            <person name="Stergiopoulos I."/>
            <person name="Abd-Elsalam K.A."/>
            <person name="Aerts A.L."/>
            <person name="Bahkali A.H."/>
            <person name="Beenen H.G."/>
            <person name="Chettri P."/>
            <person name="Cox M.P."/>
            <person name="Datema E."/>
            <person name="de Vries R.P."/>
            <person name="Dhillon B."/>
            <person name="Ganley A.R."/>
            <person name="Griffiths S.A."/>
            <person name="Guo Y."/>
            <person name="Hamelin R.C."/>
            <person name="Henrissat B."/>
            <person name="Kabir M.S."/>
            <person name="Jashni M.K."/>
            <person name="Kema G."/>
            <person name="Klaubauf S."/>
            <person name="Lapidus A."/>
            <person name="Levasseur A."/>
            <person name="Lindquist E."/>
            <person name="Mehrabi R."/>
            <person name="Ohm R.A."/>
            <person name="Owen T.J."/>
            <person name="Salamov A."/>
            <person name="Schwelm A."/>
            <person name="Schijlen E."/>
            <person name="Sun H."/>
            <person name="van den Burg H.A."/>
            <person name="van Ham R.C.H.J."/>
            <person name="Zhang S."/>
            <person name="Goodwin S.B."/>
            <person name="Grigoriev I.V."/>
            <person name="Collemare J."/>
            <person name="Bradshaw R.E."/>
        </authorList>
    </citation>
    <scope>NUCLEOTIDE SEQUENCE [LARGE SCALE GENOMIC DNA]</scope>
    <source>
        <strain evidence="3">NZE10 / CBS 128990</strain>
    </source>
</reference>
<dbReference type="AlphaFoldDB" id="N1PX74"/>
<evidence type="ECO:0000313" key="2">
    <source>
        <dbReference type="EMBL" id="EME47020.1"/>
    </source>
</evidence>
<accession>N1PX74</accession>
<sequence>MFSTTVLSLVAFAALASAAPAQGNVVYEAPSYGDPFGVEANGGPIAYKQLTASQGRVYIGGRQDQPTHCSSPQTTHDFATFAWDSSKRVYMYSNSDPVQEVWADARDYGLVGYSTGNQAKPAGNSLSPFEIDAITRVLTFNGVGAKACPAGEGADEWGLWFSDSDRPGNLDGCFAVELKAYKAEGRDRCTYSHI</sequence>